<comment type="subcellular location">
    <subcellularLocation>
        <location evidence="1">Membrane</location>
    </subcellularLocation>
</comment>
<dbReference type="GeneTree" id="ENSGT00390000000819"/>
<keyword evidence="3" id="KW-0812">Transmembrane</keyword>
<reference evidence="7" key="1">
    <citation type="submission" date="2018-12" db="EMBL/GenBank/DDBJ databases">
        <authorList>
            <person name="Yazar S."/>
        </authorList>
    </citation>
    <scope>NUCLEOTIDE SEQUENCE [LARGE SCALE GENOMIC DNA]</scope>
</reference>
<evidence type="ECO:0000256" key="4">
    <source>
        <dbReference type="ARBA" id="ARBA00022989"/>
    </source>
</evidence>
<dbReference type="PANTHER" id="PTHR13064">
    <property type="entry name" value="TRANSMEMBRANE PROTEIN 9 FAMILY MEMBER"/>
    <property type="match status" value="1"/>
</dbReference>
<keyword evidence="5" id="KW-0472">Membrane</keyword>
<dbReference type="Ensembl" id="ENSVURT00010023658.1">
    <property type="protein sequence ID" value="ENSVURP00010020778.1"/>
    <property type="gene ID" value="ENSVURG00010015896.1"/>
</dbReference>
<sequence>MAAVVASGTTVWSGFLRLCFVFGLSFLALTGLLLVQLANAARNFEDVRCKCICLPYKEHSGYIYNKNITQKDCNCLHVVESMPVPGPDVEAYCLHCECKYEESKFCHNQNYNYNLSVYSGPASSVHGIPYICLAYLEEASLWTLPIDIE</sequence>
<dbReference type="AlphaFoldDB" id="A0A4X2L9Y6"/>
<keyword evidence="4" id="KW-1133">Transmembrane helix</keyword>
<keyword evidence="7" id="KW-1185">Reference proteome</keyword>
<evidence type="ECO:0000313" key="7">
    <source>
        <dbReference type="Proteomes" id="UP000314987"/>
    </source>
</evidence>
<dbReference type="Proteomes" id="UP000314987">
    <property type="component" value="Unassembled WGS sequence"/>
</dbReference>
<accession>A0A4X2L9Y6</accession>
<reference evidence="6" key="2">
    <citation type="submission" date="2025-05" db="UniProtKB">
        <authorList>
            <consortium name="Ensembl"/>
        </authorList>
    </citation>
    <scope>IDENTIFICATION</scope>
</reference>
<evidence type="ECO:0000256" key="2">
    <source>
        <dbReference type="ARBA" id="ARBA00007264"/>
    </source>
</evidence>
<dbReference type="GO" id="GO:0005765">
    <property type="term" value="C:lysosomal membrane"/>
    <property type="evidence" value="ECO:0007669"/>
    <property type="project" value="InterPro"/>
</dbReference>
<evidence type="ECO:0000256" key="1">
    <source>
        <dbReference type="ARBA" id="ARBA00004370"/>
    </source>
</evidence>
<dbReference type="PANTHER" id="PTHR13064:SF2">
    <property type="entry name" value="TRANSMEMBRANE PROTEIN 9B"/>
    <property type="match status" value="1"/>
</dbReference>
<comment type="similarity">
    <text evidence="2">Belongs to the TMEM9 family.</text>
</comment>
<proteinExistence type="inferred from homology"/>
<dbReference type="Pfam" id="PF05434">
    <property type="entry name" value="Tmemb_9"/>
    <property type="match status" value="1"/>
</dbReference>
<dbReference type="InterPro" id="IPR008853">
    <property type="entry name" value="TMEM9/TMEM9B"/>
</dbReference>
<evidence type="ECO:0000256" key="3">
    <source>
        <dbReference type="ARBA" id="ARBA00022692"/>
    </source>
</evidence>
<organism evidence="6 7">
    <name type="scientific">Vombatus ursinus</name>
    <name type="common">Common wombat</name>
    <dbReference type="NCBI Taxonomy" id="29139"/>
    <lineage>
        <taxon>Eukaryota</taxon>
        <taxon>Metazoa</taxon>
        <taxon>Chordata</taxon>
        <taxon>Craniata</taxon>
        <taxon>Vertebrata</taxon>
        <taxon>Euteleostomi</taxon>
        <taxon>Mammalia</taxon>
        <taxon>Metatheria</taxon>
        <taxon>Diprotodontia</taxon>
        <taxon>Vombatidae</taxon>
        <taxon>Vombatus</taxon>
    </lineage>
</organism>
<dbReference type="GO" id="GO:0043123">
    <property type="term" value="P:positive regulation of canonical NF-kappaB signal transduction"/>
    <property type="evidence" value="ECO:0007669"/>
    <property type="project" value="TreeGrafter"/>
</dbReference>
<evidence type="ECO:0008006" key="8">
    <source>
        <dbReference type="Google" id="ProtNLM"/>
    </source>
</evidence>
<dbReference type="STRING" id="29139.ENSVURP00010020778"/>
<evidence type="ECO:0000256" key="5">
    <source>
        <dbReference type="ARBA" id="ARBA00023136"/>
    </source>
</evidence>
<evidence type="ECO:0000313" key="6">
    <source>
        <dbReference type="Ensembl" id="ENSVURP00010020778.1"/>
    </source>
</evidence>
<name>A0A4X2L9Y6_VOMUR</name>
<dbReference type="Ensembl" id="ENSVURT00010032611.1">
    <property type="protein sequence ID" value="ENSVURP00010028621.1"/>
    <property type="gene ID" value="ENSVURG00010021911.1"/>
</dbReference>
<protein>
    <recommendedName>
        <fullName evidence="8">Transmembrane protein 9</fullName>
    </recommendedName>
</protein>